<dbReference type="OrthoDB" id="10362264at2759"/>
<dbReference type="SUPFAM" id="SSF57625">
    <property type="entry name" value="Invertebrate chitin-binding proteins"/>
    <property type="match status" value="1"/>
</dbReference>
<dbReference type="InterPro" id="IPR036508">
    <property type="entry name" value="Chitin-bd_dom_sf"/>
</dbReference>
<sequence length="137" mass="16302">MREQVISFFVLLVVVSATQTESKNETVITDPFEDDNDLRFAADTFCREFTLANPMGKIVLPYKPNCHFWWQCTAYELKKHECQGLAHRINLHYDLYLDRCEMPGTVKCKYVFDEEDIIMEHIMEFYKKQDTKEEKSE</sequence>
<proteinExistence type="predicted"/>
<organism evidence="2 3">
    <name type="scientific">Clunio marinus</name>
    <dbReference type="NCBI Taxonomy" id="568069"/>
    <lineage>
        <taxon>Eukaryota</taxon>
        <taxon>Metazoa</taxon>
        <taxon>Ecdysozoa</taxon>
        <taxon>Arthropoda</taxon>
        <taxon>Hexapoda</taxon>
        <taxon>Insecta</taxon>
        <taxon>Pterygota</taxon>
        <taxon>Neoptera</taxon>
        <taxon>Endopterygota</taxon>
        <taxon>Diptera</taxon>
        <taxon>Nematocera</taxon>
        <taxon>Chironomoidea</taxon>
        <taxon>Chironomidae</taxon>
        <taxon>Clunio</taxon>
    </lineage>
</organism>
<dbReference type="EMBL" id="CVRI01000042">
    <property type="protein sequence ID" value="CRK95588.1"/>
    <property type="molecule type" value="Genomic_DNA"/>
</dbReference>
<dbReference type="GO" id="GO:0008061">
    <property type="term" value="F:chitin binding"/>
    <property type="evidence" value="ECO:0007669"/>
    <property type="project" value="InterPro"/>
</dbReference>
<reference evidence="2 3" key="1">
    <citation type="submission" date="2015-04" db="EMBL/GenBank/DDBJ databases">
        <authorList>
            <person name="Syromyatnikov M.Y."/>
            <person name="Popov V.N."/>
        </authorList>
    </citation>
    <scope>NUCLEOTIDE SEQUENCE [LARGE SCALE GENOMIC DNA]</scope>
</reference>
<name>A0A1J1I7N8_9DIPT</name>
<dbReference type="Proteomes" id="UP000183832">
    <property type="component" value="Unassembled WGS sequence"/>
</dbReference>
<accession>A0A1J1I7N8</accession>
<gene>
    <name evidence="2" type="ORF">CLUMA_CG009048</name>
</gene>
<protein>
    <submittedName>
        <fullName evidence="2">CLUMA_CG009048, isoform A</fullName>
    </submittedName>
</protein>
<dbReference type="AlphaFoldDB" id="A0A1J1I7N8"/>
<evidence type="ECO:0000313" key="2">
    <source>
        <dbReference type="EMBL" id="CRK95588.1"/>
    </source>
</evidence>
<evidence type="ECO:0000313" key="3">
    <source>
        <dbReference type="Proteomes" id="UP000183832"/>
    </source>
</evidence>
<keyword evidence="1" id="KW-0732">Signal</keyword>
<evidence type="ECO:0000256" key="1">
    <source>
        <dbReference type="SAM" id="SignalP"/>
    </source>
</evidence>
<feature type="chain" id="PRO_5012430233" evidence="1">
    <location>
        <begin position="18"/>
        <end position="137"/>
    </location>
</feature>
<keyword evidence="3" id="KW-1185">Reference proteome</keyword>
<feature type="signal peptide" evidence="1">
    <location>
        <begin position="1"/>
        <end position="17"/>
    </location>
</feature>